<keyword evidence="2" id="KW-1185">Reference proteome</keyword>
<proteinExistence type="predicted"/>
<dbReference type="SUPFAM" id="SSF54593">
    <property type="entry name" value="Glyoxalase/Bleomycin resistance protein/Dihydroxybiphenyl dioxygenase"/>
    <property type="match status" value="1"/>
</dbReference>
<evidence type="ECO:0000313" key="1">
    <source>
        <dbReference type="EMBL" id="BCA95842.1"/>
    </source>
</evidence>
<evidence type="ECO:0008006" key="3">
    <source>
        <dbReference type="Google" id="ProtNLM"/>
    </source>
</evidence>
<name>A0A6F8T734_9GAMM</name>
<organism evidence="1 2">
    <name type="scientific">Legionella antarctica</name>
    <dbReference type="NCBI Taxonomy" id="2708020"/>
    <lineage>
        <taxon>Bacteria</taxon>
        <taxon>Pseudomonadati</taxon>
        <taxon>Pseudomonadota</taxon>
        <taxon>Gammaproteobacteria</taxon>
        <taxon>Legionellales</taxon>
        <taxon>Legionellaceae</taxon>
        <taxon>Legionella</taxon>
    </lineage>
</organism>
<gene>
    <name evidence="1" type="ORF">TUM19329_22030</name>
</gene>
<dbReference type="InterPro" id="IPR029068">
    <property type="entry name" value="Glyas_Bleomycin-R_OHBP_Dase"/>
</dbReference>
<dbReference type="Proteomes" id="UP000502894">
    <property type="component" value="Chromosome"/>
</dbReference>
<dbReference type="EMBL" id="AP022839">
    <property type="protein sequence ID" value="BCA95842.1"/>
    <property type="molecule type" value="Genomic_DNA"/>
</dbReference>
<accession>A0A6F8T734</accession>
<dbReference type="AlphaFoldDB" id="A0A6F8T734"/>
<reference evidence="1" key="1">
    <citation type="journal article" date="2020" name="Microbiol. Resour. Announc.">
        <title>Complete Genome Sequence of Novel Psychrotolerant Legionella Strain TUM19329, Isolated from Antarctic Lake Sediment.</title>
        <authorList>
            <person name="Shimada S."/>
            <person name="Nakai R."/>
            <person name="Aoki K."/>
            <person name="Shimoeda N."/>
            <person name="Ohno G."/>
            <person name="Miyazaki Y."/>
            <person name="Kudoh S."/>
            <person name="Imura S."/>
            <person name="Watanabe K."/>
            <person name="Ishii Y."/>
            <person name="Tateda K."/>
        </authorList>
    </citation>
    <scope>NUCLEOTIDE SEQUENCE [LARGE SCALE GENOMIC DNA]</scope>
    <source>
        <strain evidence="1">TUM19329</strain>
    </source>
</reference>
<dbReference type="KEGG" id="lant:TUM19329_22030"/>
<sequence length="284" mass="30979">MTVYAAQSAGFAVGPQYNTTHVYVAPGQFNRFIASFMGTFGGNTTKQNTFQVTPENSQAILQLGLTPVGTVSVFGFKTPAPYPFGLERTGYLVKDFDKAIDAAHAAGADIIVAPFSNILGKNAIIQWPGGVKMKLYQLNIPPAYPQLKTIPENRVYISPNRADHFIKSFIQFSKGRVLSDNANAPGIEIGQPDKYYRRVLIESGFGRIMIIITNGHLTWPYGRELTGYEVANLKETLAQAEIAGASILVKPFIGEQRISSMVKFPGGYIAEIHENSSLPAAMEP</sequence>
<evidence type="ECO:0000313" key="2">
    <source>
        <dbReference type="Proteomes" id="UP000502894"/>
    </source>
</evidence>
<protein>
    <recommendedName>
        <fullName evidence="3">Glyoxalase-like domain protein</fullName>
    </recommendedName>
</protein>